<proteinExistence type="predicted"/>
<feature type="transmembrane region" description="Helical" evidence="1">
    <location>
        <begin position="48"/>
        <end position="71"/>
    </location>
</feature>
<protein>
    <submittedName>
        <fullName evidence="2">Uncharacterized protein</fullName>
    </submittedName>
</protein>
<comment type="caution">
    <text evidence="2">The sequence shown here is derived from an EMBL/GenBank/DDBJ whole genome shotgun (WGS) entry which is preliminary data.</text>
</comment>
<organism evidence="2 3">
    <name type="scientific">Ramazzottius varieornatus</name>
    <name type="common">Water bear</name>
    <name type="synonym">Tardigrade</name>
    <dbReference type="NCBI Taxonomy" id="947166"/>
    <lineage>
        <taxon>Eukaryota</taxon>
        <taxon>Metazoa</taxon>
        <taxon>Ecdysozoa</taxon>
        <taxon>Tardigrada</taxon>
        <taxon>Eutardigrada</taxon>
        <taxon>Parachela</taxon>
        <taxon>Hypsibioidea</taxon>
        <taxon>Ramazzottiidae</taxon>
        <taxon>Ramazzottius</taxon>
    </lineage>
</organism>
<evidence type="ECO:0000313" key="2">
    <source>
        <dbReference type="EMBL" id="GAV03577.1"/>
    </source>
</evidence>
<keyword evidence="1" id="KW-0472">Membrane</keyword>
<evidence type="ECO:0000256" key="1">
    <source>
        <dbReference type="SAM" id="Phobius"/>
    </source>
</evidence>
<accession>A0A1D1VPS7</accession>
<gene>
    <name evidence="2" type="primary">RvY_13974-1</name>
    <name evidence="2" type="synonym">RvY_13974.1</name>
    <name evidence="2" type="ORF">RvY_13974</name>
</gene>
<reference evidence="2 3" key="1">
    <citation type="journal article" date="2016" name="Nat. Commun.">
        <title>Extremotolerant tardigrade genome and improved radiotolerance of human cultured cells by tardigrade-unique protein.</title>
        <authorList>
            <person name="Hashimoto T."/>
            <person name="Horikawa D.D."/>
            <person name="Saito Y."/>
            <person name="Kuwahara H."/>
            <person name="Kozuka-Hata H."/>
            <person name="Shin-I T."/>
            <person name="Minakuchi Y."/>
            <person name="Ohishi K."/>
            <person name="Motoyama A."/>
            <person name="Aizu T."/>
            <person name="Enomoto A."/>
            <person name="Kondo K."/>
            <person name="Tanaka S."/>
            <person name="Hara Y."/>
            <person name="Koshikawa S."/>
            <person name="Sagara H."/>
            <person name="Miura T."/>
            <person name="Yokobori S."/>
            <person name="Miyagawa K."/>
            <person name="Suzuki Y."/>
            <person name="Kubo T."/>
            <person name="Oyama M."/>
            <person name="Kohara Y."/>
            <person name="Fujiyama A."/>
            <person name="Arakawa K."/>
            <person name="Katayama T."/>
            <person name="Toyoda A."/>
            <person name="Kunieda T."/>
        </authorList>
    </citation>
    <scope>NUCLEOTIDE SEQUENCE [LARGE SCALE GENOMIC DNA]</scope>
    <source>
        <strain evidence="2 3">YOKOZUNA-1</strain>
    </source>
</reference>
<dbReference type="AlphaFoldDB" id="A0A1D1VPS7"/>
<keyword evidence="1" id="KW-0812">Transmembrane</keyword>
<keyword evidence="3" id="KW-1185">Reference proteome</keyword>
<dbReference type="EMBL" id="BDGG01000009">
    <property type="protein sequence ID" value="GAV03577.1"/>
    <property type="molecule type" value="Genomic_DNA"/>
</dbReference>
<dbReference type="Proteomes" id="UP000186922">
    <property type="component" value="Unassembled WGS sequence"/>
</dbReference>
<keyword evidence="1" id="KW-1133">Transmembrane helix</keyword>
<sequence>MESKYGRSTATVSTLLQIARDHHAAWRAVRRRSTTTTDHSTDKEEESIASTAMLSGAILTFIGFALLFLSFSTPNW</sequence>
<name>A0A1D1VPS7_RAMVA</name>
<evidence type="ECO:0000313" key="3">
    <source>
        <dbReference type="Proteomes" id="UP000186922"/>
    </source>
</evidence>